<evidence type="ECO:0000313" key="3">
    <source>
        <dbReference type="EMBL" id="KAL2046930.1"/>
    </source>
</evidence>
<organism evidence="3 4">
    <name type="scientific">Stereocaulon virgatum</name>
    <dbReference type="NCBI Taxonomy" id="373712"/>
    <lineage>
        <taxon>Eukaryota</taxon>
        <taxon>Fungi</taxon>
        <taxon>Dikarya</taxon>
        <taxon>Ascomycota</taxon>
        <taxon>Pezizomycotina</taxon>
        <taxon>Lecanoromycetes</taxon>
        <taxon>OSLEUM clade</taxon>
        <taxon>Lecanoromycetidae</taxon>
        <taxon>Lecanorales</taxon>
        <taxon>Lecanorineae</taxon>
        <taxon>Stereocaulaceae</taxon>
        <taxon>Stereocaulon</taxon>
    </lineage>
</organism>
<keyword evidence="2" id="KW-0472">Membrane</keyword>
<dbReference type="Proteomes" id="UP001590950">
    <property type="component" value="Unassembled WGS sequence"/>
</dbReference>
<feature type="compositionally biased region" description="Basic and acidic residues" evidence="1">
    <location>
        <begin position="97"/>
        <end position="115"/>
    </location>
</feature>
<proteinExistence type="predicted"/>
<keyword evidence="4" id="KW-1185">Reference proteome</keyword>
<dbReference type="EMBL" id="JBEFKJ010000003">
    <property type="protein sequence ID" value="KAL2046930.1"/>
    <property type="molecule type" value="Genomic_DNA"/>
</dbReference>
<name>A0ABR4AN98_9LECA</name>
<comment type="caution">
    <text evidence="3">The sequence shown here is derived from an EMBL/GenBank/DDBJ whole genome shotgun (WGS) entry which is preliminary data.</text>
</comment>
<reference evidence="3 4" key="1">
    <citation type="submission" date="2024-09" db="EMBL/GenBank/DDBJ databases">
        <title>Rethinking Asexuality: The Enigmatic Case of Functional Sexual Genes in Lepraria (Stereocaulaceae).</title>
        <authorList>
            <person name="Doellman M."/>
            <person name="Sun Y."/>
            <person name="Barcenas-Pena A."/>
            <person name="Lumbsch H.T."/>
            <person name="Grewe F."/>
        </authorList>
    </citation>
    <scope>NUCLEOTIDE SEQUENCE [LARGE SCALE GENOMIC DNA]</scope>
    <source>
        <strain evidence="3 4">Mercado 3170</strain>
    </source>
</reference>
<evidence type="ECO:0000313" key="4">
    <source>
        <dbReference type="Proteomes" id="UP001590950"/>
    </source>
</evidence>
<evidence type="ECO:0000256" key="2">
    <source>
        <dbReference type="SAM" id="Phobius"/>
    </source>
</evidence>
<feature type="region of interest" description="Disordered" evidence="1">
    <location>
        <begin position="97"/>
        <end position="123"/>
    </location>
</feature>
<evidence type="ECO:0000256" key="1">
    <source>
        <dbReference type="SAM" id="MobiDB-lite"/>
    </source>
</evidence>
<feature type="transmembrane region" description="Helical" evidence="2">
    <location>
        <begin position="72"/>
        <end position="91"/>
    </location>
</feature>
<keyword evidence="2" id="KW-0812">Transmembrane</keyword>
<protein>
    <submittedName>
        <fullName evidence="3">Uncharacterized protein</fullName>
    </submittedName>
</protein>
<accession>A0ABR4AN98</accession>
<keyword evidence="2" id="KW-1133">Transmembrane helix</keyword>
<dbReference type="Pfam" id="PF23670">
    <property type="entry name" value="PIGBOS1"/>
    <property type="match status" value="1"/>
</dbReference>
<dbReference type="InterPro" id="IPR057394">
    <property type="entry name" value="PIGBOS1"/>
</dbReference>
<sequence length="123" mass="13934">MMTITHNIHYRHQVHPQPVLSIAPLRGAIKVLYLGINIASWSAQSSFQLYEFLTSAVFDLFTRTNKMSRAKGLLPITLATVIGVGTGIAIFDPAFKQEKEQKEQEQKMDFKEQHPTHPQSRSV</sequence>
<gene>
    <name evidence="3" type="ORF">N7G274_000948</name>
</gene>